<sequence length="475" mass="52603">MNFDFSQVAIDTALALKVPMTIAKRNCAIVFAHVKGVIHIAASEDTAGEVKYSLLRYLPEHDSISVEIVETETIKNSLNKVYGKRVNRDGGLTEESTAVRMVRELLSSAIINKASDIHLEPSDTSSRCRMRVDGAMQSHSQYDSADHHQMVSRIKVLADLNISERRLPQDGKFSFYSELQSRSIDIRVASIPTKHGEKITLRLIGAMELPDKLESLGFDEKSVKSIHENLKIAQGLVLVTGPTGSGKSTTLYSFLKHLRKSEDLSLISLEDPVEYEMAGVTQVGIDHQRTSFSRALRSALRHDPDVILVGEIRDAETASIAVRAALTGHLVLSTLHTNSAVTVPQRLVDMGVPAYLVASTLNLVISQRLVKKLCKHCQKETDATSYGRSYRTDGCKYCMGSGYAGRAAVYEIMEIDNTIRRMVVSGQSEIDLHRYLQKNKVRSLWQEGKKKVNEGVIDAVIAERVIGRVDGLTQL</sequence>
<dbReference type="Gene3D" id="3.40.50.300">
    <property type="entry name" value="P-loop containing nucleotide triphosphate hydrolases"/>
    <property type="match status" value="1"/>
</dbReference>
<dbReference type="Proteomes" id="UP000239907">
    <property type="component" value="Unassembled WGS sequence"/>
</dbReference>
<dbReference type="SUPFAM" id="SSF52540">
    <property type="entry name" value="P-loop containing nucleoside triphosphate hydrolases"/>
    <property type="match status" value="1"/>
</dbReference>
<dbReference type="EMBL" id="MQWA01000001">
    <property type="protein sequence ID" value="PQJ30023.1"/>
    <property type="molecule type" value="Genomic_DNA"/>
</dbReference>
<evidence type="ECO:0000256" key="1">
    <source>
        <dbReference type="ARBA" id="ARBA00006611"/>
    </source>
</evidence>
<keyword evidence="2" id="KW-0547">Nucleotide-binding</keyword>
<evidence type="ECO:0000256" key="3">
    <source>
        <dbReference type="ARBA" id="ARBA00022840"/>
    </source>
</evidence>
<dbReference type="GO" id="GO:0005886">
    <property type="term" value="C:plasma membrane"/>
    <property type="evidence" value="ECO:0007669"/>
    <property type="project" value="TreeGrafter"/>
</dbReference>
<feature type="domain" description="Bacterial type II secretion system protein E" evidence="4">
    <location>
        <begin position="300"/>
        <end position="314"/>
    </location>
</feature>
<dbReference type="AlphaFoldDB" id="A0A2S7U739"/>
<comment type="similarity">
    <text evidence="1">Belongs to the GSP E family.</text>
</comment>
<dbReference type="SMART" id="SM00382">
    <property type="entry name" value="AAA"/>
    <property type="match status" value="1"/>
</dbReference>
<keyword evidence="6" id="KW-1185">Reference proteome</keyword>
<comment type="caution">
    <text evidence="5">The sequence shown here is derived from an EMBL/GenBank/DDBJ whole genome shotgun (WGS) entry which is preliminary data.</text>
</comment>
<dbReference type="PANTHER" id="PTHR30258">
    <property type="entry name" value="TYPE II SECRETION SYSTEM PROTEIN GSPE-RELATED"/>
    <property type="match status" value="1"/>
</dbReference>
<dbReference type="Pfam" id="PF00437">
    <property type="entry name" value="T2SSE"/>
    <property type="match status" value="1"/>
</dbReference>
<dbReference type="InterPro" id="IPR001482">
    <property type="entry name" value="T2SS/T4SS_dom"/>
</dbReference>
<accession>A0A2S7U739</accession>
<evidence type="ECO:0000313" key="6">
    <source>
        <dbReference type="Proteomes" id="UP000239907"/>
    </source>
</evidence>
<dbReference type="GO" id="GO:0016887">
    <property type="term" value="F:ATP hydrolysis activity"/>
    <property type="evidence" value="ECO:0007669"/>
    <property type="project" value="TreeGrafter"/>
</dbReference>
<keyword evidence="3" id="KW-0067">ATP-binding</keyword>
<reference evidence="5 6" key="1">
    <citation type="submission" date="2016-12" db="EMBL/GenBank/DDBJ databases">
        <title>Study of bacterial adaptation to deep sea.</title>
        <authorList>
            <person name="Song J."/>
            <person name="Yoshizawa S."/>
            <person name="Kogure K."/>
        </authorList>
    </citation>
    <scope>NUCLEOTIDE SEQUENCE [LARGE SCALE GENOMIC DNA]</scope>
    <source>
        <strain evidence="5 6">SAORIC-165</strain>
    </source>
</reference>
<dbReference type="PROSITE" id="PS00662">
    <property type="entry name" value="T2SP_E"/>
    <property type="match status" value="1"/>
</dbReference>
<organism evidence="5 6">
    <name type="scientific">Rubritalea profundi</name>
    <dbReference type="NCBI Taxonomy" id="1658618"/>
    <lineage>
        <taxon>Bacteria</taxon>
        <taxon>Pseudomonadati</taxon>
        <taxon>Verrucomicrobiota</taxon>
        <taxon>Verrucomicrobiia</taxon>
        <taxon>Verrucomicrobiales</taxon>
        <taxon>Rubritaleaceae</taxon>
        <taxon>Rubritalea</taxon>
    </lineage>
</organism>
<evidence type="ECO:0000313" key="5">
    <source>
        <dbReference type="EMBL" id="PQJ30023.1"/>
    </source>
</evidence>
<dbReference type="InterPro" id="IPR027417">
    <property type="entry name" value="P-loop_NTPase"/>
</dbReference>
<dbReference type="Gene3D" id="3.30.450.90">
    <property type="match status" value="1"/>
</dbReference>
<protein>
    <recommendedName>
        <fullName evidence="4">Bacterial type II secretion system protein E domain-containing protein</fullName>
    </recommendedName>
</protein>
<gene>
    <name evidence="5" type="ORF">BSZ32_17080</name>
</gene>
<dbReference type="RefSeq" id="WP_105044541.1">
    <property type="nucleotide sequence ID" value="NZ_MQWA01000001.1"/>
</dbReference>
<dbReference type="PANTHER" id="PTHR30258:SF1">
    <property type="entry name" value="PROTEIN TRANSPORT PROTEIN HOFB HOMOLOG"/>
    <property type="match status" value="1"/>
</dbReference>
<dbReference type="GO" id="GO:0005524">
    <property type="term" value="F:ATP binding"/>
    <property type="evidence" value="ECO:0007669"/>
    <property type="project" value="UniProtKB-KW"/>
</dbReference>
<proteinExistence type="inferred from homology"/>
<evidence type="ECO:0000259" key="4">
    <source>
        <dbReference type="PROSITE" id="PS00662"/>
    </source>
</evidence>
<name>A0A2S7U739_9BACT</name>
<evidence type="ECO:0000256" key="2">
    <source>
        <dbReference type="ARBA" id="ARBA00022741"/>
    </source>
</evidence>
<dbReference type="InterPro" id="IPR003593">
    <property type="entry name" value="AAA+_ATPase"/>
</dbReference>
<dbReference type="CDD" id="cd01129">
    <property type="entry name" value="PulE-GspE-like"/>
    <property type="match status" value="1"/>
</dbReference>
<dbReference type="OrthoDB" id="9773102at2"/>